<organism evidence="1 2">
    <name type="scientific">Candidatus Gottesmanbacteria bacterium RBG_16_38_7b</name>
    <dbReference type="NCBI Taxonomy" id="1798372"/>
    <lineage>
        <taxon>Bacteria</taxon>
        <taxon>Candidatus Gottesmaniibacteriota</taxon>
    </lineage>
</organism>
<sequence length="62" mass="7093">MNIYLILLIILIISLLLAISESRRELSVPKQIAKIKIKKQKKLSGVILFLKEKIIHYSSDSS</sequence>
<evidence type="ECO:0000313" key="2">
    <source>
        <dbReference type="Proteomes" id="UP000177396"/>
    </source>
</evidence>
<dbReference type="EMBL" id="MFJB01000078">
    <property type="protein sequence ID" value="OGF98936.1"/>
    <property type="molecule type" value="Genomic_DNA"/>
</dbReference>
<gene>
    <name evidence="1" type="ORF">A2153_03415</name>
</gene>
<dbReference type="Proteomes" id="UP000177396">
    <property type="component" value="Unassembled WGS sequence"/>
</dbReference>
<proteinExistence type="predicted"/>
<name>A0A1F5YG37_9BACT</name>
<dbReference type="AlphaFoldDB" id="A0A1F5YG37"/>
<comment type="caution">
    <text evidence="1">The sequence shown here is derived from an EMBL/GenBank/DDBJ whole genome shotgun (WGS) entry which is preliminary data.</text>
</comment>
<evidence type="ECO:0000313" key="1">
    <source>
        <dbReference type="EMBL" id="OGF98936.1"/>
    </source>
</evidence>
<protein>
    <submittedName>
        <fullName evidence="1">Uncharacterized protein</fullName>
    </submittedName>
</protein>
<accession>A0A1F5YG37</accession>
<reference evidence="1 2" key="1">
    <citation type="journal article" date="2016" name="Nat. Commun.">
        <title>Thousands of microbial genomes shed light on interconnected biogeochemical processes in an aquifer system.</title>
        <authorList>
            <person name="Anantharaman K."/>
            <person name="Brown C.T."/>
            <person name="Hug L.A."/>
            <person name="Sharon I."/>
            <person name="Castelle C.J."/>
            <person name="Probst A.J."/>
            <person name="Thomas B.C."/>
            <person name="Singh A."/>
            <person name="Wilkins M.J."/>
            <person name="Karaoz U."/>
            <person name="Brodie E.L."/>
            <person name="Williams K.H."/>
            <person name="Hubbard S.S."/>
            <person name="Banfield J.F."/>
        </authorList>
    </citation>
    <scope>NUCLEOTIDE SEQUENCE [LARGE SCALE GENOMIC DNA]</scope>
</reference>